<evidence type="ECO:0000313" key="4">
    <source>
        <dbReference type="Proteomes" id="UP001302368"/>
    </source>
</evidence>
<evidence type="ECO:0000313" key="3">
    <source>
        <dbReference type="EMBL" id="WOZ79097.1"/>
    </source>
</evidence>
<dbReference type="Proteomes" id="UP001302368">
    <property type="component" value="Chromosome"/>
</dbReference>
<feature type="signal peptide" evidence="2">
    <location>
        <begin position="1"/>
        <end position="19"/>
    </location>
</feature>
<organism evidence="3 4">
    <name type="scientific">Kosakonia sacchari</name>
    <dbReference type="NCBI Taxonomy" id="1158459"/>
    <lineage>
        <taxon>Bacteria</taxon>
        <taxon>Pseudomonadati</taxon>
        <taxon>Pseudomonadota</taxon>
        <taxon>Gammaproteobacteria</taxon>
        <taxon>Enterobacterales</taxon>
        <taxon>Enterobacteriaceae</taxon>
        <taxon>Kosakonia</taxon>
    </lineage>
</organism>
<evidence type="ECO:0000256" key="1">
    <source>
        <dbReference type="SAM" id="MobiDB-lite"/>
    </source>
</evidence>
<proteinExistence type="predicted"/>
<feature type="chain" id="PRO_5046409356" evidence="2">
    <location>
        <begin position="20"/>
        <end position="98"/>
    </location>
</feature>
<gene>
    <name evidence="3" type="ORF">Q8Y70_08645</name>
</gene>
<protein>
    <submittedName>
        <fullName evidence="3">Uncharacterized protein</fullName>
    </submittedName>
</protein>
<accession>A0ABZ0MVK2</accession>
<feature type="compositionally biased region" description="Polar residues" evidence="1">
    <location>
        <begin position="60"/>
        <end position="92"/>
    </location>
</feature>
<keyword evidence="4" id="KW-1185">Reference proteome</keyword>
<evidence type="ECO:0000256" key="2">
    <source>
        <dbReference type="SAM" id="SignalP"/>
    </source>
</evidence>
<sequence>MKKLIIACSVLLIATGAFAKGGGHHSYAGSGYSAPKTYGYGTGSSSSHEKVNGYIKNNGTYVSPYQRTSKDTTQYNNFSTKGNYNPYTNTYGTKKATH</sequence>
<keyword evidence="2" id="KW-0732">Signal</keyword>
<dbReference type="RefSeq" id="WP_071604091.1">
    <property type="nucleotide sequence ID" value="NZ_CP137744.1"/>
</dbReference>
<name>A0ABZ0MVK2_9ENTR</name>
<feature type="region of interest" description="Disordered" evidence="1">
    <location>
        <begin position="60"/>
        <end position="98"/>
    </location>
</feature>
<reference evidence="3 4" key="1">
    <citation type="submission" date="2023-10" db="EMBL/GenBank/DDBJ databases">
        <title>Genome sequencing of the isolated polysaccharide-producing bacterium Kosakonia sacchari KS2022.</title>
        <authorList>
            <person name="Yi X."/>
        </authorList>
    </citation>
    <scope>NUCLEOTIDE SEQUENCE [LARGE SCALE GENOMIC DNA]</scope>
    <source>
        <strain evidence="3 4">KS2022</strain>
    </source>
</reference>
<dbReference type="EMBL" id="CP137744">
    <property type="protein sequence ID" value="WOZ79097.1"/>
    <property type="molecule type" value="Genomic_DNA"/>
</dbReference>